<reference evidence="4" key="1">
    <citation type="journal article" date="2014" name="Int. J. Syst. Evol. Microbiol.">
        <title>Complete genome sequence of Corynebacterium casei LMG S-19264T (=DSM 44701T), isolated from a smear-ripened cheese.</title>
        <authorList>
            <consortium name="US DOE Joint Genome Institute (JGI-PGF)"/>
            <person name="Walter F."/>
            <person name="Albersmeier A."/>
            <person name="Kalinowski J."/>
            <person name="Ruckert C."/>
        </authorList>
    </citation>
    <scope>NUCLEOTIDE SEQUENCE</scope>
    <source>
        <strain evidence="4">CGMCC 1.12919</strain>
    </source>
</reference>
<feature type="domain" description="Transglycosylase SLT" evidence="3">
    <location>
        <begin position="62"/>
        <end position="157"/>
    </location>
</feature>
<sequence>MVRTDALIGVLLPPAMDWNLVMRADRLAVRCLLFGFVCIAALPAASEPIPRLASEDPYAAHITEASRRFGVPAAWIRAVMRAESADDVRAVSPKGAMGLMQLMPGTWTELRDRYRLGNDPFAPRDNILAGTAYLSELRDRYGAPGFLAAYNAGPGRYETFLAGGAALPPETRAYVAMLVPLVRDDQVGAPAKIPAADPLARRHAPLFITRPEGMPSANPAQAVDRLAGDPAAASGRQLSAVTPRAADLFVGRPDRVGRK</sequence>
<evidence type="ECO:0000313" key="4">
    <source>
        <dbReference type="EMBL" id="GGC94289.1"/>
    </source>
</evidence>
<dbReference type="Proteomes" id="UP000637002">
    <property type="component" value="Unassembled WGS sequence"/>
</dbReference>
<dbReference type="CDD" id="cd00254">
    <property type="entry name" value="LT-like"/>
    <property type="match status" value="1"/>
</dbReference>
<dbReference type="RefSeq" id="WP_244642313.1">
    <property type="nucleotide sequence ID" value="NZ_BMGG01000016.1"/>
</dbReference>
<gene>
    <name evidence="4" type="ORF">GCM10010994_60100</name>
</gene>
<comment type="similarity">
    <text evidence="2">Belongs to the virb1 family.</text>
</comment>
<organism evidence="4 5">
    <name type="scientific">Chelatococcus reniformis</name>
    <dbReference type="NCBI Taxonomy" id="1494448"/>
    <lineage>
        <taxon>Bacteria</taxon>
        <taxon>Pseudomonadati</taxon>
        <taxon>Pseudomonadota</taxon>
        <taxon>Alphaproteobacteria</taxon>
        <taxon>Hyphomicrobiales</taxon>
        <taxon>Chelatococcaceae</taxon>
        <taxon>Chelatococcus</taxon>
    </lineage>
</organism>
<evidence type="ECO:0000256" key="2">
    <source>
        <dbReference type="ARBA" id="ARBA00009387"/>
    </source>
</evidence>
<reference evidence="4" key="2">
    <citation type="submission" date="2020-09" db="EMBL/GenBank/DDBJ databases">
        <authorList>
            <person name="Sun Q."/>
            <person name="Zhou Y."/>
        </authorList>
    </citation>
    <scope>NUCLEOTIDE SEQUENCE</scope>
    <source>
        <strain evidence="4">CGMCC 1.12919</strain>
    </source>
</reference>
<dbReference type="EMBL" id="BMGG01000016">
    <property type="protein sequence ID" value="GGC94289.1"/>
    <property type="molecule type" value="Genomic_DNA"/>
</dbReference>
<evidence type="ECO:0000259" key="3">
    <source>
        <dbReference type="Pfam" id="PF01464"/>
    </source>
</evidence>
<comment type="caution">
    <text evidence="4">The sequence shown here is derived from an EMBL/GenBank/DDBJ whole genome shotgun (WGS) entry which is preliminary data.</text>
</comment>
<dbReference type="InterPro" id="IPR023346">
    <property type="entry name" value="Lysozyme-like_dom_sf"/>
</dbReference>
<dbReference type="Pfam" id="PF01464">
    <property type="entry name" value="SLT"/>
    <property type="match status" value="1"/>
</dbReference>
<dbReference type="AlphaFoldDB" id="A0A916XRX9"/>
<dbReference type="InterPro" id="IPR008258">
    <property type="entry name" value="Transglycosylase_SLT_dom_1"/>
</dbReference>
<keyword evidence="5" id="KW-1185">Reference proteome</keyword>
<comment type="similarity">
    <text evidence="1">Belongs to the transglycosylase Slt family.</text>
</comment>
<proteinExistence type="inferred from homology"/>
<name>A0A916XRX9_9HYPH</name>
<dbReference type="Gene3D" id="1.10.530.10">
    <property type="match status" value="1"/>
</dbReference>
<evidence type="ECO:0000256" key="1">
    <source>
        <dbReference type="ARBA" id="ARBA00007734"/>
    </source>
</evidence>
<dbReference type="PANTHER" id="PTHR37423:SF2">
    <property type="entry name" value="MEMBRANE-BOUND LYTIC MUREIN TRANSGLYCOSYLASE C"/>
    <property type="match status" value="1"/>
</dbReference>
<dbReference type="PANTHER" id="PTHR37423">
    <property type="entry name" value="SOLUBLE LYTIC MUREIN TRANSGLYCOSYLASE-RELATED"/>
    <property type="match status" value="1"/>
</dbReference>
<accession>A0A916XRX9</accession>
<evidence type="ECO:0000313" key="5">
    <source>
        <dbReference type="Proteomes" id="UP000637002"/>
    </source>
</evidence>
<protein>
    <recommendedName>
        <fullName evidence="3">Transglycosylase SLT domain-containing protein</fullName>
    </recommendedName>
</protein>
<dbReference type="SUPFAM" id="SSF53955">
    <property type="entry name" value="Lysozyme-like"/>
    <property type="match status" value="1"/>
</dbReference>